<sequence>MKHCTQVPPSTTIRMPSLHQIYAGIAAISLTGYANAAFGPAFSTGPVGSGSWIREATSTLVLPKVPTNNRGDASLWVGMGTSKGDLIQSIAENYNQKDWSVYAYTLISTSPTSQMPIQAKGANAVAGDKITMHYTYNDASGNYTQSVLLNGKQVSTLSTSDGHAEGFGSAVECAAEDCGTIPAHSWIDTVITLNTADPNYSRTLGKGNGVTGDMSTSDGGKTWKVTTINIPQFTFG</sequence>
<organism evidence="1 2">
    <name type="scientific">Paraphoma chrysanthemicola</name>
    <dbReference type="NCBI Taxonomy" id="798071"/>
    <lineage>
        <taxon>Eukaryota</taxon>
        <taxon>Fungi</taxon>
        <taxon>Dikarya</taxon>
        <taxon>Ascomycota</taxon>
        <taxon>Pezizomycotina</taxon>
        <taxon>Dothideomycetes</taxon>
        <taxon>Pleosporomycetidae</taxon>
        <taxon>Pleosporales</taxon>
        <taxon>Pleosporineae</taxon>
        <taxon>Phaeosphaeriaceae</taxon>
        <taxon>Paraphoma</taxon>
    </lineage>
</organism>
<accession>A0A8K0RFW6</accession>
<dbReference type="Proteomes" id="UP000813461">
    <property type="component" value="Unassembled WGS sequence"/>
</dbReference>
<evidence type="ECO:0000313" key="2">
    <source>
        <dbReference type="Proteomes" id="UP000813461"/>
    </source>
</evidence>
<reference evidence="1" key="1">
    <citation type="journal article" date="2021" name="Nat. Commun.">
        <title>Genetic determinants of endophytism in the Arabidopsis root mycobiome.</title>
        <authorList>
            <person name="Mesny F."/>
            <person name="Miyauchi S."/>
            <person name="Thiergart T."/>
            <person name="Pickel B."/>
            <person name="Atanasova L."/>
            <person name="Karlsson M."/>
            <person name="Huettel B."/>
            <person name="Barry K.W."/>
            <person name="Haridas S."/>
            <person name="Chen C."/>
            <person name="Bauer D."/>
            <person name="Andreopoulos W."/>
            <person name="Pangilinan J."/>
            <person name="LaButti K."/>
            <person name="Riley R."/>
            <person name="Lipzen A."/>
            <person name="Clum A."/>
            <person name="Drula E."/>
            <person name="Henrissat B."/>
            <person name="Kohler A."/>
            <person name="Grigoriev I.V."/>
            <person name="Martin F.M."/>
            <person name="Hacquard S."/>
        </authorList>
    </citation>
    <scope>NUCLEOTIDE SEQUENCE</scope>
    <source>
        <strain evidence="1">MPI-SDFR-AT-0120</strain>
    </source>
</reference>
<name>A0A8K0RFW6_9PLEO</name>
<evidence type="ECO:0000313" key="1">
    <source>
        <dbReference type="EMBL" id="KAH7093765.1"/>
    </source>
</evidence>
<dbReference type="OrthoDB" id="5086500at2759"/>
<gene>
    <name evidence="1" type="ORF">FB567DRAFT_610401</name>
</gene>
<dbReference type="EMBL" id="JAGMVJ010000002">
    <property type="protein sequence ID" value="KAH7093765.1"/>
    <property type="molecule type" value="Genomic_DNA"/>
</dbReference>
<proteinExistence type="predicted"/>
<comment type="caution">
    <text evidence="1">The sequence shown here is derived from an EMBL/GenBank/DDBJ whole genome shotgun (WGS) entry which is preliminary data.</text>
</comment>
<protein>
    <submittedName>
        <fullName evidence="1">Uncharacterized protein</fullName>
    </submittedName>
</protein>
<dbReference type="InterPro" id="IPR038656">
    <property type="entry name" value="Peptidase_G1_sf"/>
</dbReference>
<keyword evidence="2" id="KW-1185">Reference proteome</keyword>
<dbReference type="Gene3D" id="2.60.120.700">
    <property type="entry name" value="Peptidase G1"/>
    <property type="match status" value="1"/>
</dbReference>
<dbReference type="AlphaFoldDB" id="A0A8K0RFW6"/>